<gene>
    <name evidence="2" type="ORF">OL599_05060</name>
</gene>
<evidence type="ECO:0000313" key="2">
    <source>
        <dbReference type="EMBL" id="MCW3473940.1"/>
    </source>
</evidence>
<dbReference type="EMBL" id="JAPDNT010000002">
    <property type="protein sequence ID" value="MCW3473940.1"/>
    <property type="molecule type" value="Genomic_DNA"/>
</dbReference>
<dbReference type="Proteomes" id="UP001165679">
    <property type="component" value="Unassembled WGS sequence"/>
</dbReference>
<organism evidence="2 3">
    <name type="scientific">Limobrevibacterium gyesilva</name>
    <dbReference type="NCBI Taxonomy" id="2991712"/>
    <lineage>
        <taxon>Bacteria</taxon>
        <taxon>Pseudomonadati</taxon>
        <taxon>Pseudomonadota</taxon>
        <taxon>Alphaproteobacteria</taxon>
        <taxon>Acetobacterales</taxon>
        <taxon>Acetobacteraceae</taxon>
        <taxon>Limobrevibacterium</taxon>
    </lineage>
</organism>
<keyword evidence="1" id="KW-0472">Membrane</keyword>
<evidence type="ECO:0000256" key="1">
    <source>
        <dbReference type="SAM" id="Phobius"/>
    </source>
</evidence>
<keyword evidence="1" id="KW-0812">Transmembrane</keyword>
<name>A0AA41YJW4_9PROT</name>
<proteinExistence type="predicted"/>
<comment type="caution">
    <text evidence="2">The sequence shown here is derived from an EMBL/GenBank/DDBJ whole genome shotgun (WGS) entry which is preliminary data.</text>
</comment>
<protein>
    <submittedName>
        <fullName evidence="2">Uncharacterized protein</fullName>
    </submittedName>
</protein>
<reference evidence="2" key="1">
    <citation type="submission" date="2022-09" db="EMBL/GenBank/DDBJ databases">
        <title>Rhodovastum sp. nov. RN2-1 isolated from soil in Seongnam, South Korea.</title>
        <authorList>
            <person name="Le N.T."/>
        </authorList>
    </citation>
    <scope>NUCLEOTIDE SEQUENCE</scope>
    <source>
        <strain evidence="2">RN2-1</strain>
    </source>
</reference>
<accession>A0AA41YJW4</accession>
<sequence>MLWLQGLACGALATLATPTAVLAGLLLGPGLLALALDQTPGRPTARPILLLGLATTLQPVAELWQAGHRIGSALDLIADPRVLATAWLAQVGGWVLVELGPLLLALALEAGAQARMVRLRAIRARYEALWDIPPVDAPMAQDAPGESPSPG</sequence>
<feature type="transmembrane region" description="Helical" evidence="1">
    <location>
        <begin position="87"/>
        <end position="108"/>
    </location>
</feature>
<dbReference type="AlphaFoldDB" id="A0AA41YJW4"/>
<keyword evidence="3" id="KW-1185">Reference proteome</keyword>
<keyword evidence="1" id="KW-1133">Transmembrane helix</keyword>
<reference evidence="2" key="2">
    <citation type="submission" date="2022-10" db="EMBL/GenBank/DDBJ databases">
        <authorList>
            <person name="Trinh H.N."/>
        </authorList>
    </citation>
    <scope>NUCLEOTIDE SEQUENCE</scope>
    <source>
        <strain evidence="2">RN2-1</strain>
    </source>
</reference>
<evidence type="ECO:0000313" key="3">
    <source>
        <dbReference type="Proteomes" id="UP001165679"/>
    </source>
</evidence>
<dbReference type="RefSeq" id="WP_264712559.1">
    <property type="nucleotide sequence ID" value="NZ_JAPDNT010000002.1"/>
</dbReference>